<accession>A0A9P7ZCA0</accession>
<proteinExistence type="predicted"/>
<keyword evidence="3" id="KW-1185">Reference proteome</keyword>
<gene>
    <name evidence="2" type="ORF">BJ878DRAFT_287624</name>
</gene>
<protein>
    <recommendedName>
        <fullName evidence="4">BTB domain-containing protein</fullName>
    </recommendedName>
</protein>
<feature type="compositionally biased region" description="Low complexity" evidence="1">
    <location>
        <begin position="296"/>
        <end position="310"/>
    </location>
</feature>
<reference evidence="2" key="1">
    <citation type="journal article" date="2021" name="IMA Fungus">
        <title>Genomic characterization of three marine fungi, including Emericellopsis atlantica sp. nov. with signatures of a generalist lifestyle and marine biomass degradation.</title>
        <authorList>
            <person name="Hagestad O.C."/>
            <person name="Hou L."/>
            <person name="Andersen J.H."/>
            <person name="Hansen E.H."/>
            <person name="Altermark B."/>
            <person name="Li C."/>
            <person name="Kuhnert E."/>
            <person name="Cox R.J."/>
            <person name="Crous P.W."/>
            <person name="Spatafora J.W."/>
            <person name="Lail K."/>
            <person name="Amirebrahimi M."/>
            <person name="Lipzen A."/>
            <person name="Pangilinan J."/>
            <person name="Andreopoulos W."/>
            <person name="Hayes R.D."/>
            <person name="Ng V."/>
            <person name="Grigoriev I.V."/>
            <person name="Jackson S.A."/>
            <person name="Sutton T.D.S."/>
            <person name="Dobson A.D.W."/>
            <person name="Rama T."/>
        </authorList>
    </citation>
    <scope>NUCLEOTIDE SEQUENCE</scope>
    <source>
        <strain evidence="2">TRa3180A</strain>
    </source>
</reference>
<feature type="compositionally biased region" description="Low complexity" evidence="1">
    <location>
        <begin position="224"/>
        <end position="240"/>
    </location>
</feature>
<evidence type="ECO:0008006" key="4">
    <source>
        <dbReference type="Google" id="ProtNLM"/>
    </source>
</evidence>
<feature type="region of interest" description="Disordered" evidence="1">
    <location>
        <begin position="282"/>
        <end position="346"/>
    </location>
</feature>
<dbReference type="OrthoDB" id="5329403at2759"/>
<feature type="compositionally biased region" description="Polar residues" evidence="1">
    <location>
        <begin position="56"/>
        <end position="65"/>
    </location>
</feature>
<feature type="region of interest" description="Disordered" evidence="1">
    <location>
        <begin position="1"/>
        <end position="28"/>
    </location>
</feature>
<feature type="compositionally biased region" description="Low complexity" evidence="1">
    <location>
        <begin position="77"/>
        <end position="87"/>
    </location>
</feature>
<dbReference type="AlphaFoldDB" id="A0A9P7ZCA0"/>
<dbReference type="Proteomes" id="UP000887226">
    <property type="component" value="Unassembled WGS sequence"/>
</dbReference>
<feature type="region of interest" description="Disordered" evidence="1">
    <location>
        <begin position="179"/>
        <end position="241"/>
    </location>
</feature>
<feature type="region of interest" description="Disordered" evidence="1">
    <location>
        <begin position="56"/>
        <end position="161"/>
    </location>
</feature>
<organism evidence="2 3">
    <name type="scientific">Calycina marina</name>
    <dbReference type="NCBI Taxonomy" id="1763456"/>
    <lineage>
        <taxon>Eukaryota</taxon>
        <taxon>Fungi</taxon>
        <taxon>Dikarya</taxon>
        <taxon>Ascomycota</taxon>
        <taxon>Pezizomycotina</taxon>
        <taxon>Leotiomycetes</taxon>
        <taxon>Helotiales</taxon>
        <taxon>Pezizellaceae</taxon>
        <taxon>Calycina</taxon>
    </lineage>
</organism>
<sequence length="742" mass="80900">MAPAPPKAAQANGNGNGNRPGSQGLRKSVVPAIPLNYLHSRKQKLAAAEEARMRNNMAQVATQQVAPALPTPPPAPASTTPPTEATPVVANSSIKDHVYSTGGETFEDLKDTPEDTQSVTSTIPGTEEETQAGANAAFGKFAPQDTPGFAHTQESSAASGRPSFAFRSPFYMPPAFVPASQYPSNTTQDPVMKIQSPQHRPQRRQNGHGHPDCPSNGNNRFTISNSSSPAPPSSAGFAPANTYPPSQFAGFHVPQSASGGQMGYAATGQMGPPAPMFIPNGTFTPGEENYTRGQMSGSAASGYSPAYTPSFENQLPPPKDRSVQQNVLSSQRSSSSPPAEYGTAPQVNCTTDYASSISTFAPPLGFPAITGSGPPQPYMEYTMRRPRRTDHYDRLILYIQSLFDSKEQADCTVELHQLESRTGMDRLVLQIPGHTLLLARSSKLRALMDACPREDHRILRIESQDRFVTAAGFKQAIDNLYCGAFLDHEYKPQLPKMQRLEHALSYVAAGHLLDNYLVRNQGIEVAIAYLDWSTLEIALDFALDGGLSPRWEDRAQPRSTPTHGPSSDSLLYRVAEIITVWFPADLDIDLEVADPVGWARLPRSSSSNQVATQTSQGRQLLQFGDIDIPTNSTQRVDAPNRIHRLLSSILLNLPFPVLKHILDSSILGVCVGYGKDPNSSLTKEIRNKAIRDIIKERELRRKACLADAPPDADSPFYYLLYLREYCIDHPTGVEMHRELLVS</sequence>
<comment type="caution">
    <text evidence="2">The sequence shown here is derived from an EMBL/GenBank/DDBJ whole genome shotgun (WGS) entry which is preliminary data.</text>
</comment>
<feature type="compositionally biased region" description="Polar residues" evidence="1">
    <location>
        <begin position="115"/>
        <end position="124"/>
    </location>
</feature>
<dbReference type="EMBL" id="MU253743">
    <property type="protein sequence ID" value="KAG9248793.1"/>
    <property type="molecule type" value="Genomic_DNA"/>
</dbReference>
<evidence type="ECO:0000313" key="3">
    <source>
        <dbReference type="Proteomes" id="UP000887226"/>
    </source>
</evidence>
<evidence type="ECO:0000256" key="1">
    <source>
        <dbReference type="SAM" id="MobiDB-lite"/>
    </source>
</evidence>
<feature type="compositionally biased region" description="Polar residues" evidence="1">
    <location>
        <begin position="181"/>
        <end position="199"/>
    </location>
</feature>
<feature type="compositionally biased region" description="Low complexity" evidence="1">
    <location>
        <begin position="7"/>
        <end position="21"/>
    </location>
</feature>
<evidence type="ECO:0000313" key="2">
    <source>
        <dbReference type="EMBL" id="KAG9248793.1"/>
    </source>
</evidence>
<feature type="compositionally biased region" description="Low complexity" evidence="1">
    <location>
        <begin position="323"/>
        <end position="336"/>
    </location>
</feature>
<name>A0A9P7ZCA0_9HELO</name>